<evidence type="ECO:0000313" key="7">
    <source>
        <dbReference type="EMBL" id="TVM33451.1"/>
    </source>
</evidence>
<protein>
    <submittedName>
        <fullName evidence="7">O-antigen polymerase</fullName>
    </submittedName>
</protein>
<evidence type="ECO:0000256" key="5">
    <source>
        <dbReference type="SAM" id="Phobius"/>
    </source>
</evidence>
<proteinExistence type="predicted"/>
<comment type="caution">
    <text evidence="7">The sequence shown here is derived from an EMBL/GenBank/DDBJ whole genome shotgun (WGS) entry which is preliminary data.</text>
</comment>
<organism evidence="7 8">
    <name type="scientific">Oceanidesulfovibrio marinus</name>
    <dbReference type="NCBI Taxonomy" id="370038"/>
    <lineage>
        <taxon>Bacteria</taxon>
        <taxon>Pseudomonadati</taxon>
        <taxon>Thermodesulfobacteriota</taxon>
        <taxon>Desulfovibrionia</taxon>
        <taxon>Desulfovibrionales</taxon>
        <taxon>Desulfovibrionaceae</taxon>
        <taxon>Oceanidesulfovibrio</taxon>
    </lineage>
</organism>
<feature type="transmembrane region" description="Helical" evidence="5">
    <location>
        <begin position="186"/>
        <end position="214"/>
    </location>
</feature>
<accession>A0A6P1ZGN9</accession>
<dbReference type="PANTHER" id="PTHR37422:SF13">
    <property type="entry name" value="LIPOPOLYSACCHARIDE BIOSYNTHESIS PROTEIN PA4999-RELATED"/>
    <property type="match status" value="1"/>
</dbReference>
<evidence type="ECO:0000256" key="1">
    <source>
        <dbReference type="ARBA" id="ARBA00004141"/>
    </source>
</evidence>
<evidence type="ECO:0000256" key="2">
    <source>
        <dbReference type="ARBA" id="ARBA00022692"/>
    </source>
</evidence>
<evidence type="ECO:0000256" key="4">
    <source>
        <dbReference type="ARBA" id="ARBA00023136"/>
    </source>
</evidence>
<dbReference type="Proteomes" id="UP000434052">
    <property type="component" value="Unassembled WGS sequence"/>
</dbReference>
<gene>
    <name evidence="7" type="ORF">DQK91_12385</name>
</gene>
<dbReference type="OrthoDB" id="248421at2"/>
<dbReference type="AlphaFoldDB" id="A0A6P1ZGN9"/>
<comment type="subcellular location">
    <subcellularLocation>
        <location evidence="1">Membrane</location>
        <topology evidence="1">Multi-pass membrane protein</topology>
    </subcellularLocation>
</comment>
<feature type="domain" description="O-antigen ligase-related" evidence="6">
    <location>
        <begin position="192"/>
        <end position="326"/>
    </location>
</feature>
<dbReference type="InterPro" id="IPR051533">
    <property type="entry name" value="WaaL-like"/>
</dbReference>
<dbReference type="PANTHER" id="PTHR37422">
    <property type="entry name" value="TEICHURONIC ACID BIOSYNTHESIS PROTEIN TUAE"/>
    <property type="match status" value="1"/>
</dbReference>
<evidence type="ECO:0000256" key="3">
    <source>
        <dbReference type="ARBA" id="ARBA00022989"/>
    </source>
</evidence>
<dbReference type="Pfam" id="PF04932">
    <property type="entry name" value="Wzy_C"/>
    <property type="match status" value="1"/>
</dbReference>
<keyword evidence="2 5" id="KW-0812">Transmembrane</keyword>
<dbReference type="GO" id="GO:0016020">
    <property type="term" value="C:membrane"/>
    <property type="evidence" value="ECO:0007669"/>
    <property type="project" value="UniProtKB-SubCell"/>
</dbReference>
<name>A0A6P1ZGN9_9BACT</name>
<feature type="transmembrane region" description="Helical" evidence="5">
    <location>
        <begin position="317"/>
        <end position="336"/>
    </location>
</feature>
<keyword evidence="3 5" id="KW-1133">Transmembrane helix</keyword>
<feature type="transmembrane region" description="Helical" evidence="5">
    <location>
        <begin position="226"/>
        <end position="243"/>
    </location>
</feature>
<feature type="transmembrane region" description="Helical" evidence="5">
    <location>
        <begin position="24"/>
        <end position="48"/>
    </location>
</feature>
<dbReference type="EMBL" id="QMIF01000007">
    <property type="protein sequence ID" value="TVM33451.1"/>
    <property type="molecule type" value="Genomic_DNA"/>
</dbReference>
<keyword evidence="4 5" id="KW-0472">Membrane</keyword>
<feature type="transmembrane region" description="Helical" evidence="5">
    <location>
        <begin position="60"/>
        <end position="83"/>
    </location>
</feature>
<dbReference type="InterPro" id="IPR007016">
    <property type="entry name" value="O-antigen_ligase-rel_domated"/>
</dbReference>
<dbReference type="RefSeq" id="WP_144305673.1">
    <property type="nucleotide sequence ID" value="NZ_QMIF01000007.1"/>
</dbReference>
<feature type="transmembrane region" description="Helical" evidence="5">
    <location>
        <begin position="154"/>
        <end position="174"/>
    </location>
</feature>
<evidence type="ECO:0000313" key="8">
    <source>
        <dbReference type="Proteomes" id="UP000434052"/>
    </source>
</evidence>
<sequence>MSPMAMANIVSGYLFLYIFRPYEFWSALGSFHLERIYMIILVLCALVYNRKRFTMTAAHMWLLFFFLVLIFSSALSTHSQVAFESTWKYSKSLIFYVVLVSTIHEPRQIRRIALAFLGTMLLYVGKSANEYFFHGRYMYRMGIARMYGIDSTNGDPNSFAASICYSLPFVWAFAGRQRLAFRWQRLALLGYALLAPIAILFTGSRSGLVTGLLFLVMISLKAKRKFAMVLLAVIVVIGGWQFTPHKHRLRFLSIIDPSVAPAAESAESSAEGRIKGLLHGIDLFTSHPLFGVGPNNTTFTLNGFQAHNLYGQILGELGGLGAFAYFAFVTCTWLTLRRNTRKLRALQTYNTASGTSPPDFDMLSRLCKASSMALIMLLFNGNFGHNMFRFNWLFSSFFAVSIAQLLVYAKAPLRRHIINEEQKRFPSTVASLGMSIHQF</sequence>
<feature type="transmembrane region" description="Helical" evidence="5">
    <location>
        <begin position="390"/>
        <end position="409"/>
    </location>
</feature>
<reference evidence="7 8" key="1">
    <citation type="submission" date="2018-06" db="EMBL/GenBank/DDBJ databases">
        <title>Complete genome of Desulfovibrio marinus P48SEP.</title>
        <authorList>
            <person name="Crispim J.S."/>
            <person name="Vidigal P.M.P."/>
            <person name="Silva L.C.F."/>
            <person name="Araujo L.C."/>
            <person name="Laguardia C.N."/>
            <person name="Dias R.S."/>
            <person name="Sousa M.P."/>
            <person name="Paula S.O."/>
            <person name="Silva C."/>
        </authorList>
    </citation>
    <scope>NUCLEOTIDE SEQUENCE [LARGE SCALE GENOMIC DNA]</scope>
    <source>
        <strain evidence="7 8">P48SEP</strain>
    </source>
</reference>
<evidence type="ECO:0000259" key="6">
    <source>
        <dbReference type="Pfam" id="PF04932"/>
    </source>
</evidence>
<feature type="transmembrane region" description="Helical" evidence="5">
    <location>
        <begin position="112"/>
        <end position="133"/>
    </location>
</feature>